<accession>A0ABD2I4H8</accession>
<dbReference type="AlphaFoldDB" id="A0ABD2I4H8"/>
<evidence type="ECO:0000313" key="3">
    <source>
        <dbReference type="Proteomes" id="UP001620626"/>
    </source>
</evidence>
<gene>
    <name evidence="2" type="ORF">niasHT_034099</name>
</gene>
<protein>
    <submittedName>
        <fullName evidence="2">Uncharacterized protein</fullName>
    </submittedName>
</protein>
<organism evidence="2 3">
    <name type="scientific">Heterodera trifolii</name>
    <dbReference type="NCBI Taxonomy" id="157864"/>
    <lineage>
        <taxon>Eukaryota</taxon>
        <taxon>Metazoa</taxon>
        <taxon>Ecdysozoa</taxon>
        <taxon>Nematoda</taxon>
        <taxon>Chromadorea</taxon>
        <taxon>Rhabditida</taxon>
        <taxon>Tylenchina</taxon>
        <taxon>Tylenchomorpha</taxon>
        <taxon>Tylenchoidea</taxon>
        <taxon>Heteroderidae</taxon>
        <taxon>Heteroderinae</taxon>
        <taxon>Heterodera</taxon>
    </lineage>
</organism>
<keyword evidence="3" id="KW-1185">Reference proteome</keyword>
<feature type="transmembrane region" description="Helical" evidence="1">
    <location>
        <begin position="6"/>
        <end position="26"/>
    </location>
</feature>
<evidence type="ECO:0000256" key="1">
    <source>
        <dbReference type="SAM" id="Phobius"/>
    </source>
</evidence>
<keyword evidence="1" id="KW-0472">Membrane</keyword>
<keyword evidence="1" id="KW-0812">Transmembrane</keyword>
<sequence length="111" mass="12667">MATSPVTVFSTVSLFRLFPFFFVIIITMTRESRAQMIGLEELDNQIGPYAIEWPLATETAGGEGKDSAGGENWVPELLRLRKRWSTQLRFGKRAFAGPRRQWASQVRFGRK</sequence>
<reference evidence="2 3" key="1">
    <citation type="submission" date="2024-10" db="EMBL/GenBank/DDBJ databases">
        <authorList>
            <person name="Kim D."/>
        </authorList>
    </citation>
    <scope>NUCLEOTIDE SEQUENCE [LARGE SCALE GENOMIC DNA]</scope>
    <source>
        <strain evidence="2">BH-2024</strain>
    </source>
</reference>
<name>A0ABD2I4H8_9BILA</name>
<dbReference type="EMBL" id="JBICBT010001325">
    <property type="protein sequence ID" value="KAL3072415.1"/>
    <property type="molecule type" value="Genomic_DNA"/>
</dbReference>
<dbReference type="Proteomes" id="UP001620626">
    <property type="component" value="Unassembled WGS sequence"/>
</dbReference>
<comment type="caution">
    <text evidence="2">The sequence shown here is derived from an EMBL/GenBank/DDBJ whole genome shotgun (WGS) entry which is preliminary data.</text>
</comment>
<evidence type="ECO:0000313" key="2">
    <source>
        <dbReference type="EMBL" id="KAL3072415.1"/>
    </source>
</evidence>
<keyword evidence="1" id="KW-1133">Transmembrane helix</keyword>
<proteinExistence type="predicted"/>